<accession>A0A158PDE0</accession>
<protein>
    <submittedName>
        <fullName evidence="6">PINc domain-containing protein</fullName>
    </submittedName>
</protein>
<dbReference type="Proteomes" id="UP000267027">
    <property type="component" value="Unassembled WGS sequence"/>
</dbReference>
<organism evidence="6">
    <name type="scientific">Angiostrongylus costaricensis</name>
    <name type="common">Nematode worm</name>
    <dbReference type="NCBI Taxonomy" id="334426"/>
    <lineage>
        <taxon>Eukaryota</taxon>
        <taxon>Metazoa</taxon>
        <taxon>Ecdysozoa</taxon>
        <taxon>Nematoda</taxon>
        <taxon>Chromadorea</taxon>
        <taxon>Rhabditida</taxon>
        <taxon>Rhabditina</taxon>
        <taxon>Rhabditomorpha</taxon>
        <taxon>Strongyloidea</taxon>
        <taxon>Metastrongylidae</taxon>
        <taxon>Angiostrongylus</taxon>
    </lineage>
</organism>
<reference evidence="4 5" key="2">
    <citation type="submission" date="2018-11" db="EMBL/GenBank/DDBJ databases">
        <authorList>
            <consortium name="Pathogen Informatics"/>
        </authorList>
    </citation>
    <scope>NUCLEOTIDE SEQUENCE [LARGE SCALE GENOMIC DNA]</scope>
    <source>
        <strain evidence="4 5">Costa Rica</strain>
    </source>
</reference>
<name>A0A158PDE0_ANGCS</name>
<proteinExistence type="predicted"/>
<dbReference type="SUPFAM" id="SSF88723">
    <property type="entry name" value="PIN domain-like"/>
    <property type="match status" value="1"/>
</dbReference>
<dbReference type="Pfam" id="PF13638">
    <property type="entry name" value="PIN_4"/>
    <property type="match status" value="1"/>
</dbReference>
<evidence type="ECO:0000256" key="1">
    <source>
        <dbReference type="SAM" id="Coils"/>
    </source>
</evidence>
<evidence type="ECO:0000313" key="6">
    <source>
        <dbReference type="WBParaSite" id="ACOC_0000056401-mRNA-1"/>
    </source>
</evidence>
<evidence type="ECO:0000313" key="5">
    <source>
        <dbReference type="Proteomes" id="UP000267027"/>
    </source>
</evidence>
<gene>
    <name evidence="4" type="ORF">ACOC_LOCUS565</name>
</gene>
<evidence type="ECO:0000313" key="4">
    <source>
        <dbReference type="EMBL" id="VDM52150.1"/>
    </source>
</evidence>
<dbReference type="AlphaFoldDB" id="A0A158PDE0"/>
<dbReference type="InterPro" id="IPR040065">
    <property type="entry name" value="LZIC"/>
</dbReference>
<dbReference type="Gene3D" id="3.40.50.1010">
    <property type="entry name" value="5'-nuclease"/>
    <property type="match status" value="1"/>
</dbReference>
<feature type="region of interest" description="Disordered" evidence="2">
    <location>
        <begin position="529"/>
        <end position="557"/>
    </location>
</feature>
<feature type="domain" description="PIN" evidence="3">
    <location>
        <begin position="238"/>
        <end position="362"/>
    </location>
</feature>
<dbReference type="WBParaSite" id="ACOC_0000056401-mRNA-1">
    <property type="protein sequence ID" value="ACOC_0000056401-mRNA-1"/>
    <property type="gene ID" value="ACOC_0000056401"/>
</dbReference>
<dbReference type="PANTHER" id="PTHR16505">
    <property type="entry name" value="PROTEIN LZIC"/>
    <property type="match status" value="1"/>
</dbReference>
<dbReference type="OrthoDB" id="5875415at2759"/>
<dbReference type="InterPro" id="IPR029060">
    <property type="entry name" value="PIN-like_dom_sf"/>
</dbReference>
<reference evidence="6" key="1">
    <citation type="submission" date="2016-04" db="UniProtKB">
        <authorList>
            <consortium name="WormBaseParasite"/>
        </authorList>
    </citation>
    <scope>IDENTIFICATION</scope>
</reference>
<dbReference type="PANTHER" id="PTHR16505:SF8">
    <property type="entry name" value="PROTEIN LZIC"/>
    <property type="match status" value="1"/>
</dbReference>
<evidence type="ECO:0000259" key="3">
    <source>
        <dbReference type="Pfam" id="PF13638"/>
    </source>
</evidence>
<keyword evidence="5" id="KW-1185">Reference proteome</keyword>
<sequence length="557" mass="63625">MADAVLVENLQKQLDRLMNQLSDIEEEKPNMDTQEYEELKSETMEELKVISSFILVLHLLRYAMGRWFGQIFIIPVIKEDLSRSLEKMTGGNITSTDNLTATRMAVRAAISQALRTPAILGLFARKQPIALRQRLILSGEGFCQAVLFEYGENPSNRIGLVRPRFTTDLMDCSEWDQAAGSVTPAPVTLCSPRTSTLDESEEMDVYFTEDFRHIRRTSYDQDVIGPELRFDEEQNLLERVLVVIPYRVLYELDRLKKTSSISSSPIQLPQKASRVVKMLCNLRGSSLIYWESSAESYEEVDGFVASSSEDINDDYVLKCAYRIKSMHVIVDSRGENWDTVFVTNDQLLSLKAHASGIPCINVKEAKEILKNKDCSPSTTLCQANFAVPTRNTNRPTDRPPITKRHEEKWMILDNLAKRNPLATFSQIWKLLVNALRKRSQTCPDKSKTDANRLRECAYIFCRNQTEENLSLLARMTCWLYSYYFPQRTESGNTNYKALMRNGLHKELCCSSCKSRKLMKELHVHSRNWEGHHGETKGTPTAIANGGRNVTGKREEDD</sequence>
<feature type="coiled-coil region" evidence="1">
    <location>
        <begin position="7"/>
        <end position="34"/>
    </location>
</feature>
<dbReference type="OMA" id="CVVFDTC"/>
<evidence type="ECO:0000256" key="2">
    <source>
        <dbReference type="SAM" id="MobiDB-lite"/>
    </source>
</evidence>
<dbReference type="InterPro" id="IPR002716">
    <property type="entry name" value="PIN_dom"/>
</dbReference>
<keyword evidence="1" id="KW-0175">Coiled coil</keyword>
<dbReference type="EMBL" id="UYYA01000059">
    <property type="protein sequence ID" value="VDM52150.1"/>
    <property type="molecule type" value="Genomic_DNA"/>
</dbReference>